<feature type="transmembrane region" description="Helical" evidence="1">
    <location>
        <begin position="389"/>
        <end position="408"/>
    </location>
</feature>
<protein>
    <submittedName>
        <fullName evidence="2">Nramp family divalent metal transporter</fullName>
    </submittedName>
</protein>
<proteinExistence type="predicted"/>
<accession>A0ABV7Y627</accession>
<feature type="transmembrane region" description="Helical" evidence="1">
    <location>
        <begin position="414"/>
        <end position="438"/>
    </location>
</feature>
<feature type="transmembrane region" description="Helical" evidence="1">
    <location>
        <begin position="173"/>
        <end position="193"/>
    </location>
</feature>
<feature type="transmembrane region" description="Helical" evidence="1">
    <location>
        <begin position="296"/>
        <end position="316"/>
    </location>
</feature>
<dbReference type="Proteomes" id="UP001595699">
    <property type="component" value="Unassembled WGS sequence"/>
</dbReference>
<comment type="caution">
    <text evidence="2">The sequence shown here is derived from an EMBL/GenBank/DDBJ whole genome shotgun (WGS) entry which is preliminary data.</text>
</comment>
<keyword evidence="1" id="KW-0472">Membrane</keyword>
<dbReference type="RefSeq" id="WP_205116993.1">
    <property type="nucleotide sequence ID" value="NZ_JAFBCM010000001.1"/>
</dbReference>
<organism evidence="2 3">
    <name type="scientific">Tenggerimyces flavus</name>
    <dbReference type="NCBI Taxonomy" id="1708749"/>
    <lineage>
        <taxon>Bacteria</taxon>
        <taxon>Bacillati</taxon>
        <taxon>Actinomycetota</taxon>
        <taxon>Actinomycetes</taxon>
        <taxon>Propionibacteriales</taxon>
        <taxon>Nocardioidaceae</taxon>
        <taxon>Tenggerimyces</taxon>
    </lineage>
</organism>
<feature type="transmembrane region" description="Helical" evidence="1">
    <location>
        <begin position="342"/>
        <end position="363"/>
    </location>
</feature>
<reference evidence="3" key="1">
    <citation type="journal article" date="2019" name="Int. J. Syst. Evol. Microbiol.">
        <title>The Global Catalogue of Microorganisms (GCM) 10K type strain sequencing project: providing services to taxonomists for standard genome sequencing and annotation.</title>
        <authorList>
            <consortium name="The Broad Institute Genomics Platform"/>
            <consortium name="The Broad Institute Genome Sequencing Center for Infectious Disease"/>
            <person name="Wu L."/>
            <person name="Ma J."/>
        </authorList>
    </citation>
    <scope>NUCLEOTIDE SEQUENCE [LARGE SCALE GENOMIC DNA]</scope>
    <source>
        <strain evidence="3">CGMCC 4.7241</strain>
    </source>
</reference>
<sequence>MAVDQSASGGAAFTPTLNTRNLPGVEIRELPPAPTGWMRIIGPGLVGAGVGLASGEFVLWPYIASQVGLIFLWGAVIGVGVQWFLNMEIERYTLATGETALTGFSRYWKHWGLVFAVMTYLGNMWPGWATSSATMITYITGGNVQVIAIVILLVCAAILTLAPIVYTALERVILVKVGAIVLFIVISIIYAINGDAWRELGNSVMNGRLPSELGFALMLGAIAYAGAGGGQNLCQSNWIRDKSFGMGKYVPRLVSPVTGKAEAAPSVGYVFEPTPQAMSRWQAWWRFANVEQASTFVLVTVFTIVFMSMLAFSTVYDRAGLENSISFLQIEGQVLQETVGPWFGYLFWVIGAFSLFAATLGILDYTSRLASDVIATVYLRGSDVSESRIYFWLVWGMAAFGCLILLLFTQAPLVMLVISSCMAGMQMAIYGGLLVYMNKKALPPELRIKLFRTVVVIVSAAFFGVLGVITIIQQIQKLAAGG</sequence>
<keyword evidence="1" id="KW-1133">Transmembrane helix</keyword>
<feature type="transmembrane region" description="Helical" evidence="1">
    <location>
        <begin position="107"/>
        <end position="126"/>
    </location>
</feature>
<feature type="transmembrane region" description="Helical" evidence="1">
    <location>
        <begin position="213"/>
        <end position="234"/>
    </location>
</feature>
<gene>
    <name evidence="2" type="ORF">ACFOUW_07815</name>
</gene>
<evidence type="ECO:0000313" key="3">
    <source>
        <dbReference type="Proteomes" id="UP001595699"/>
    </source>
</evidence>
<keyword evidence="1" id="KW-0812">Transmembrane</keyword>
<dbReference type="NCBIfam" id="NF037982">
    <property type="entry name" value="Nramp_1"/>
    <property type="match status" value="1"/>
</dbReference>
<evidence type="ECO:0000256" key="1">
    <source>
        <dbReference type="SAM" id="Phobius"/>
    </source>
</evidence>
<dbReference type="EMBL" id="JBHRZH010000006">
    <property type="protein sequence ID" value="MFC3760741.1"/>
    <property type="molecule type" value="Genomic_DNA"/>
</dbReference>
<evidence type="ECO:0000313" key="2">
    <source>
        <dbReference type="EMBL" id="MFC3760741.1"/>
    </source>
</evidence>
<feature type="transmembrane region" description="Helical" evidence="1">
    <location>
        <begin position="450"/>
        <end position="472"/>
    </location>
</feature>
<keyword evidence="3" id="KW-1185">Reference proteome</keyword>
<feature type="transmembrane region" description="Helical" evidence="1">
    <location>
        <begin position="146"/>
        <end position="166"/>
    </location>
</feature>
<name>A0ABV7Y627_9ACTN</name>
<feature type="transmembrane region" description="Helical" evidence="1">
    <location>
        <begin position="69"/>
        <end position="86"/>
    </location>
</feature>